<evidence type="ECO:0000256" key="1">
    <source>
        <dbReference type="ARBA" id="ARBA00004123"/>
    </source>
</evidence>
<dbReference type="Pfam" id="PF03638">
    <property type="entry name" value="TCR"/>
    <property type="match status" value="2"/>
</dbReference>
<dbReference type="InterPro" id="IPR033467">
    <property type="entry name" value="Tesmin/TSO1-like_CXC"/>
</dbReference>
<reference evidence="6" key="1">
    <citation type="submission" date="2021-01" db="UniProtKB">
        <authorList>
            <consortium name="EnsemblMetazoa"/>
        </authorList>
    </citation>
    <scope>IDENTIFICATION</scope>
</reference>
<keyword evidence="3" id="KW-0539">Nucleus</keyword>
<dbReference type="RefSeq" id="XP_022655633.1">
    <property type="nucleotide sequence ID" value="XM_022799898.1"/>
</dbReference>
<dbReference type="AlphaFoldDB" id="A0A7M7JSV6"/>
<dbReference type="Proteomes" id="UP000594260">
    <property type="component" value="Unplaced"/>
</dbReference>
<dbReference type="PROSITE" id="PS51634">
    <property type="entry name" value="CRC"/>
    <property type="match status" value="1"/>
</dbReference>
<evidence type="ECO:0000256" key="2">
    <source>
        <dbReference type="ARBA" id="ARBA00007267"/>
    </source>
</evidence>
<dbReference type="InParanoid" id="A0A7M7JSV6"/>
<dbReference type="PANTHER" id="PTHR12446">
    <property type="entry name" value="TESMIN/TSO1-RELATED"/>
    <property type="match status" value="1"/>
</dbReference>
<dbReference type="GO" id="GO:0006355">
    <property type="term" value="P:regulation of DNA-templated transcription"/>
    <property type="evidence" value="ECO:0007669"/>
    <property type="project" value="TreeGrafter"/>
</dbReference>
<dbReference type="GeneID" id="111248112"/>
<feature type="domain" description="CRC" evidence="5">
    <location>
        <begin position="519"/>
        <end position="632"/>
    </location>
</feature>
<dbReference type="KEGG" id="vde:111248112"/>
<dbReference type="SMART" id="SM01114">
    <property type="entry name" value="CXC"/>
    <property type="match status" value="2"/>
</dbReference>
<sequence>MEAEPETEFTYEIAEDVGDGQAVELTDGGAGGAGEDEGEYIEVQADEHGNLIRDEDGNLIQYVPIDSGNDTTSHHEDPTQHHEVHEVHEVDETEDHSDHTVHAVGPGQRVQQIVDENGQVHHVLVQDDVDPDTEGTGLVEATGAVMEGAEDEEAIVVEGDGGVVEGEELDGQLIEGEDGQVVLMEHSDGAVLLQQHEDADAEVEEVDATVGGITRTASHTGPQMVYVVQTGGAVGQSGEQIHHIQARQPPQQVQHHHHIQQVQVQPQQVQVSQGSVSLGQQSSKSKIVWITKPGGQGNQQLVTSQAAPAVQATHTVQATQPPRLIQIGGQTLLVQSPSSYATTTTPANNQDTVNAIQTQQQKVVLRAPPQQQHQMQQTQQQIHHHIGTQQKQQVIYMKPTIGPDGKTQLMEVFQNPPQQTTLPSPQTTTVQVTRSPQKIAPRVTTTLQQQIYKPQTTQVISPHQQLVTVQQAAVGTATPQFVVVKSSAQGQHTFALQAQQQAAHDSDYEYERPLAHASTKKPCNCTKSQCLKLYCDCFANGEFCQNCNCVQCYNNLMHEEERSLAVKLCLERNPNAFHPKIGKYKPGDKERRHTKGCNCKRSGCLKNYCECYEARILCSAVCRCVGCHNIEANMDAETLLTIKQDLKYPQPKSKLDDLLKSLAGVGEPEKLPTARSPPPPPELHISAELVDATCECLVARAAEVCKQEDAEKAILQEFGHCLAAIVDAASVRATTQRKQHGTASK</sequence>
<keyword evidence="7" id="KW-1185">Reference proteome</keyword>
<dbReference type="EnsemblMetazoa" id="XM_022799898">
    <property type="protein sequence ID" value="XP_022655633"/>
    <property type="gene ID" value="LOC111248112"/>
</dbReference>
<evidence type="ECO:0000313" key="6">
    <source>
        <dbReference type="EnsemblMetazoa" id="XP_022655633"/>
    </source>
</evidence>
<evidence type="ECO:0000256" key="4">
    <source>
        <dbReference type="SAM" id="MobiDB-lite"/>
    </source>
</evidence>
<dbReference type="OrthoDB" id="6283463at2759"/>
<dbReference type="PANTHER" id="PTHR12446:SF34">
    <property type="entry name" value="PROTEIN LIN-54 HOMOLOG"/>
    <property type="match status" value="1"/>
</dbReference>
<proteinExistence type="inferred from homology"/>
<feature type="region of interest" description="Disordered" evidence="4">
    <location>
        <begin position="15"/>
        <end position="35"/>
    </location>
</feature>
<name>A0A7M7JSV6_VARDE</name>
<comment type="similarity">
    <text evidence="2">Belongs to the lin-54 family.</text>
</comment>
<protein>
    <recommendedName>
        <fullName evidence="5">CRC domain-containing protein</fullName>
    </recommendedName>
</protein>
<accession>A0A7M7JSV6</accession>
<comment type="subcellular location">
    <subcellularLocation>
        <location evidence="1">Nucleus</location>
    </subcellularLocation>
</comment>
<organism evidence="6 7">
    <name type="scientific">Varroa destructor</name>
    <name type="common">Honeybee mite</name>
    <dbReference type="NCBI Taxonomy" id="109461"/>
    <lineage>
        <taxon>Eukaryota</taxon>
        <taxon>Metazoa</taxon>
        <taxon>Ecdysozoa</taxon>
        <taxon>Arthropoda</taxon>
        <taxon>Chelicerata</taxon>
        <taxon>Arachnida</taxon>
        <taxon>Acari</taxon>
        <taxon>Parasitiformes</taxon>
        <taxon>Mesostigmata</taxon>
        <taxon>Gamasina</taxon>
        <taxon>Dermanyssoidea</taxon>
        <taxon>Varroidae</taxon>
        <taxon>Varroa</taxon>
    </lineage>
</organism>
<dbReference type="InterPro" id="IPR028307">
    <property type="entry name" value="Lin-54_fam"/>
</dbReference>
<feature type="region of interest" description="Disordered" evidence="4">
    <location>
        <begin position="417"/>
        <end position="437"/>
    </location>
</feature>
<evidence type="ECO:0000256" key="3">
    <source>
        <dbReference type="ARBA" id="ARBA00023242"/>
    </source>
</evidence>
<evidence type="ECO:0000313" key="7">
    <source>
        <dbReference type="Proteomes" id="UP000594260"/>
    </source>
</evidence>
<dbReference type="InterPro" id="IPR005172">
    <property type="entry name" value="CRC"/>
</dbReference>
<evidence type="ECO:0000259" key="5">
    <source>
        <dbReference type="PROSITE" id="PS51634"/>
    </source>
</evidence>
<dbReference type="GO" id="GO:0005634">
    <property type="term" value="C:nucleus"/>
    <property type="evidence" value="ECO:0007669"/>
    <property type="project" value="UniProtKB-SubCell"/>
</dbReference>